<proteinExistence type="predicted"/>
<evidence type="ECO:0000259" key="3">
    <source>
        <dbReference type="PROSITE" id="PS50893"/>
    </source>
</evidence>
<evidence type="ECO:0000313" key="4">
    <source>
        <dbReference type="EMBL" id="NME52251.1"/>
    </source>
</evidence>
<dbReference type="RefSeq" id="WP_168935631.1">
    <property type="nucleotide sequence ID" value="NZ_CAJKKT010000002.1"/>
</dbReference>
<dbReference type="PANTHER" id="PTHR43158:SF2">
    <property type="entry name" value="SKFA PEPTIDE EXPORT ATP-BINDING PROTEIN SKFE"/>
    <property type="match status" value="1"/>
</dbReference>
<protein>
    <submittedName>
        <fullName evidence="4">ATP-binding cassette domain-containing protein</fullName>
    </submittedName>
</protein>
<sequence>METQSPLLPGSPLVDIEDLSLFLPGDARQKMILHHIDWHLCRGEHHLLLGHNGAGKTTLMRLMHGLLWPAKGRIVWHTSEGEETSPIAGRAVSALVSPDQQENYQRQRWYITGRELLLTAFEDTPLLYTNTSEQRHAQVEDMARRLRALDLLDRMVPEVSQGQLRLLLLGRALVRQPDLLLLDECSDGLDADHSRRFYEVLDSVREHCTVIMSSHRPEQVPDWCRKTRVIHQGRLLAPGSALPPQEGEYEDISLAGAVTSAPEPSAPLLDVRHATVFIDGQEILHDVDWTLRKGEHWRIEGENGSGKSTFLRLLAGDEFVAVGGTLVRHLPHHGGETVLLEEIRKGVRLVSDLSQALYGYSITALELVCTGLENTVGVYRDYSKAEQEQARRVMRELGVGHLADRSIRLLSTGQLRRLFLARALMGEPDILLLDEPCSALDEDSRRQYLDLLDQLAARGISLVFVSHFEGDAPSCINRRARMHQGRLEILA</sequence>
<dbReference type="InterPro" id="IPR027417">
    <property type="entry name" value="P-loop_NTPase"/>
</dbReference>
<feature type="domain" description="ABC transporter" evidence="3">
    <location>
        <begin position="266"/>
        <end position="491"/>
    </location>
</feature>
<feature type="domain" description="ABC transporter" evidence="3">
    <location>
        <begin position="14"/>
        <end position="257"/>
    </location>
</feature>
<dbReference type="Gene3D" id="3.40.50.300">
    <property type="entry name" value="P-loop containing nucleotide triphosphate hydrolases"/>
    <property type="match status" value="2"/>
</dbReference>
<dbReference type="InterPro" id="IPR017871">
    <property type="entry name" value="ABC_transporter-like_CS"/>
</dbReference>
<dbReference type="GO" id="GO:0005524">
    <property type="term" value="F:ATP binding"/>
    <property type="evidence" value="ECO:0007669"/>
    <property type="project" value="UniProtKB-KW"/>
</dbReference>
<evidence type="ECO:0000313" key="5">
    <source>
        <dbReference type="Proteomes" id="UP000522333"/>
    </source>
</evidence>
<dbReference type="SUPFAM" id="SSF52540">
    <property type="entry name" value="P-loop containing nucleoside triphosphate hydrolases"/>
    <property type="match status" value="2"/>
</dbReference>
<keyword evidence="1" id="KW-0547">Nucleotide-binding</keyword>
<comment type="caution">
    <text evidence="4">The sequence shown here is derived from an EMBL/GenBank/DDBJ whole genome shotgun (WGS) entry which is preliminary data.</text>
</comment>
<name>A0A848C7J3_9BACT</name>
<evidence type="ECO:0000256" key="2">
    <source>
        <dbReference type="ARBA" id="ARBA00022840"/>
    </source>
</evidence>
<dbReference type="Pfam" id="PF00005">
    <property type="entry name" value="ABC_tran"/>
    <property type="match status" value="2"/>
</dbReference>
<evidence type="ECO:0000256" key="1">
    <source>
        <dbReference type="ARBA" id="ARBA00022741"/>
    </source>
</evidence>
<accession>A0A848C7J3</accession>
<dbReference type="Proteomes" id="UP000522333">
    <property type="component" value="Unassembled WGS sequence"/>
</dbReference>
<dbReference type="EMBL" id="JABAFY010000021">
    <property type="protein sequence ID" value="NME52251.1"/>
    <property type="molecule type" value="Genomic_DNA"/>
</dbReference>
<keyword evidence="2 4" id="KW-0067">ATP-binding</keyword>
<dbReference type="PANTHER" id="PTHR43158">
    <property type="entry name" value="SKFA PEPTIDE EXPORT ATP-BINDING PROTEIN SKFE"/>
    <property type="match status" value="1"/>
</dbReference>
<organism evidence="4 5">
    <name type="scientific">Desulfovibrio piger</name>
    <dbReference type="NCBI Taxonomy" id="901"/>
    <lineage>
        <taxon>Bacteria</taxon>
        <taxon>Pseudomonadati</taxon>
        <taxon>Thermodesulfobacteriota</taxon>
        <taxon>Desulfovibrionia</taxon>
        <taxon>Desulfovibrionales</taxon>
        <taxon>Desulfovibrionaceae</taxon>
        <taxon>Desulfovibrio</taxon>
    </lineage>
</organism>
<reference evidence="4 5" key="1">
    <citation type="submission" date="2020-04" db="EMBL/GenBank/DDBJ databases">
        <authorList>
            <person name="Hitch T.C.A."/>
            <person name="Wylensek D."/>
            <person name="Clavel T."/>
        </authorList>
    </citation>
    <scope>NUCLEOTIDE SEQUENCE [LARGE SCALE GENOMIC DNA]</scope>
    <source>
        <strain evidence="4 5">PG-251-APC-1</strain>
    </source>
</reference>
<dbReference type="PROSITE" id="PS00211">
    <property type="entry name" value="ABC_TRANSPORTER_1"/>
    <property type="match status" value="1"/>
</dbReference>
<dbReference type="GO" id="GO:0016887">
    <property type="term" value="F:ATP hydrolysis activity"/>
    <property type="evidence" value="ECO:0007669"/>
    <property type="project" value="InterPro"/>
</dbReference>
<dbReference type="AlphaFoldDB" id="A0A848C7J3"/>
<dbReference type="PROSITE" id="PS50893">
    <property type="entry name" value="ABC_TRANSPORTER_2"/>
    <property type="match status" value="2"/>
</dbReference>
<dbReference type="InterPro" id="IPR003439">
    <property type="entry name" value="ABC_transporter-like_ATP-bd"/>
</dbReference>
<gene>
    <name evidence="4" type="ORF">HF854_06855</name>
</gene>
<dbReference type="InterPro" id="IPR003593">
    <property type="entry name" value="AAA+_ATPase"/>
</dbReference>
<dbReference type="SMART" id="SM00382">
    <property type="entry name" value="AAA"/>
    <property type="match status" value="2"/>
</dbReference>